<dbReference type="InterPro" id="IPR013783">
    <property type="entry name" value="Ig-like_fold"/>
</dbReference>
<evidence type="ECO:0000313" key="3">
    <source>
        <dbReference type="EMBL" id="TWV98982.1"/>
    </source>
</evidence>
<dbReference type="NCBIfam" id="TIGR01451">
    <property type="entry name" value="B_ant_repeat"/>
    <property type="match status" value="3"/>
</dbReference>
<dbReference type="InterPro" id="IPR001434">
    <property type="entry name" value="OmcB-like_DUF11"/>
</dbReference>
<feature type="domain" description="DUF11" evidence="2">
    <location>
        <begin position="240"/>
        <end position="332"/>
    </location>
</feature>
<dbReference type="Pfam" id="PF13585">
    <property type="entry name" value="CHU_C"/>
    <property type="match status" value="1"/>
</dbReference>
<organism evidence="3 4">
    <name type="scientific">Chitinophaga pinensis</name>
    <dbReference type="NCBI Taxonomy" id="79329"/>
    <lineage>
        <taxon>Bacteria</taxon>
        <taxon>Pseudomonadati</taxon>
        <taxon>Bacteroidota</taxon>
        <taxon>Chitinophagia</taxon>
        <taxon>Chitinophagales</taxon>
        <taxon>Chitinophagaceae</taxon>
        <taxon>Chitinophaga</taxon>
    </lineage>
</organism>
<dbReference type="NCBIfam" id="TIGR04131">
    <property type="entry name" value="Bac_Flav_CTERM"/>
    <property type="match status" value="1"/>
</dbReference>
<evidence type="ECO:0000259" key="2">
    <source>
        <dbReference type="Pfam" id="PF01345"/>
    </source>
</evidence>
<accession>A0A5C6LPB5</accession>
<protein>
    <submittedName>
        <fullName evidence="3">DUF11 domain-containing protein</fullName>
    </submittedName>
</protein>
<feature type="domain" description="DUF11" evidence="2">
    <location>
        <begin position="383"/>
        <end position="477"/>
    </location>
</feature>
<name>A0A5C6LPB5_9BACT</name>
<sequence>MRTNCYNSTRVNLLEAMQRRVGLVLTDIKKMSDLGLFILLFIVGMSWLPAKAGSLPAAKTDKNSIASGVKPYTKSAQIWMTYGYTPSGTDQAVTTGDRIDYRIYIRNTGDEPLTGLRIVDTIPLHTTFFGATNGGGLNGGLSNGVLTYNNVTIPVGGTIYVNISVDVSANLTGVDYINNTGYVDLGDGAGLRHTFGPAADNNITALPGADRGWPSTRTPVDNGMNTVAWKSSGYIGTGPDRTIQSGDVITYVIHVKNTGTQTLTNVLVTDYVPVYTNFYDGDESVTPDANNLLSWTIPTLDPGQTSVRTFRVRVATDLTGAKSIDNTAYVNNGNGKGSVATLPALSNDPSQPDPGGLGKPSTTIPIKSVTSFESWKIVLNSSGETKVKSGEELSYIIYVRNTGNITIPLLQVSDPVPDFTTFESASDGGLHFDGSNTVVWAVNNLAAGAIATLHFKVKVGDIPEGIKNINNTARVQIGGNSDSTSRPTYHCDPKEAGCDKGTVTSIEAVKGKPGLMISNVVTPNGDGKNDYLFVRGIDKFPNSQLIIFNRWGGVVYQNKDYQNNWNATGLSEGTYYYRLEMNDPAAGVTVYKGWVMIIR</sequence>
<reference evidence="3 4" key="1">
    <citation type="submission" date="2019-08" db="EMBL/GenBank/DDBJ databases">
        <title>Whole genome sequencing of chitin degrading bacteria Chitinophaga pinensis YS16.</title>
        <authorList>
            <person name="Singh R.P."/>
            <person name="Manchanda G."/>
            <person name="Maurya I.K."/>
            <person name="Joshi N.K."/>
            <person name="Srivastava A.K."/>
        </authorList>
    </citation>
    <scope>NUCLEOTIDE SEQUENCE [LARGE SCALE GENOMIC DNA]</scope>
    <source>
        <strain evidence="3 4">YS-16</strain>
    </source>
</reference>
<dbReference type="AlphaFoldDB" id="A0A5C6LPB5"/>
<dbReference type="PANTHER" id="PTHR34819">
    <property type="entry name" value="LARGE CYSTEINE-RICH PERIPLASMIC PROTEIN OMCB"/>
    <property type="match status" value="1"/>
</dbReference>
<dbReference type="Gene3D" id="2.60.40.1170">
    <property type="entry name" value="Mu homology domain, subdomain B"/>
    <property type="match status" value="1"/>
</dbReference>
<proteinExistence type="predicted"/>
<dbReference type="OrthoDB" id="9765926at2"/>
<dbReference type="Pfam" id="PF01345">
    <property type="entry name" value="DUF11"/>
    <property type="match status" value="3"/>
</dbReference>
<gene>
    <name evidence="3" type="ORF">FEF09_19060</name>
</gene>
<feature type="region of interest" description="Disordered" evidence="1">
    <location>
        <begin position="340"/>
        <end position="362"/>
    </location>
</feature>
<dbReference type="EMBL" id="VOHS01000020">
    <property type="protein sequence ID" value="TWV98982.1"/>
    <property type="molecule type" value="Genomic_DNA"/>
</dbReference>
<dbReference type="InterPro" id="IPR026341">
    <property type="entry name" value="T9SS_type_B"/>
</dbReference>
<dbReference type="Gene3D" id="2.60.40.10">
    <property type="entry name" value="Immunoglobulins"/>
    <property type="match status" value="1"/>
</dbReference>
<comment type="caution">
    <text evidence="3">The sequence shown here is derived from an EMBL/GenBank/DDBJ whole genome shotgun (WGS) entry which is preliminary data.</text>
</comment>
<dbReference type="InterPro" id="IPR051172">
    <property type="entry name" value="Chlamydia_OmcB"/>
</dbReference>
<keyword evidence="4" id="KW-1185">Reference proteome</keyword>
<feature type="domain" description="DUF11" evidence="2">
    <location>
        <begin position="90"/>
        <end position="180"/>
    </location>
</feature>
<evidence type="ECO:0000313" key="4">
    <source>
        <dbReference type="Proteomes" id="UP000318815"/>
    </source>
</evidence>
<dbReference type="Proteomes" id="UP000318815">
    <property type="component" value="Unassembled WGS sequence"/>
</dbReference>
<dbReference type="InterPro" id="IPR047589">
    <property type="entry name" value="DUF11_rpt"/>
</dbReference>
<evidence type="ECO:0000256" key="1">
    <source>
        <dbReference type="SAM" id="MobiDB-lite"/>
    </source>
</evidence>